<name>A0ABP3X6R8_9ALTE</name>
<keyword evidence="2" id="KW-1185">Reference proteome</keyword>
<evidence type="ECO:0008006" key="3">
    <source>
        <dbReference type="Google" id="ProtNLM"/>
    </source>
</evidence>
<dbReference type="Proteomes" id="UP001500359">
    <property type="component" value="Unassembled WGS sequence"/>
</dbReference>
<accession>A0ABP3X6R8</accession>
<evidence type="ECO:0000313" key="1">
    <source>
        <dbReference type="EMBL" id="GAA0860471.1"/>
    </source>
</evidence>
<dbReference type="RefSeq" id="WP_343862769.1">
    <property type="nucleotide sequence ID" value="NZ_BAAAFD010000035.1"/>
</dbReference>
<comment type="caution">
    <text evidence="1">The sequence shown here is derived from an EMBL/GenBank/DDBJ whole genome shotgun (WGS) entry which is preliminary data.</text>
</comment>
<dbReference type="EMBL" id="BAAAFD010000035">
    <property type="protein sequence ID" value="GAA0860471.1"/>
    <property type="molecule type" value="Genomic_DNA"/>
</dbReference>
<organism evidence="1 2">
    <name type="scientific">Aliiglaciecola litoralis</name>
    <dbReference type="NCBI Taxonomy" id="582857"/>
    <lineage>
        <taxon>Bacteria</taxon>
        <taxon>Pseudomonadati</taxon>
        <taxon>Pseudomonadota</taxon>
        <taxon>Gammaproteobacteria</taxon>
        <taxon>Alteromonadales</taxon>
        <taxon>Alteromonadaceae</taxon>
        <taxon>Aliiglaciecola</taxon>
    </lineage>
</organism>
<evidence type="ECO:0000313" key="2">
    <source>
        <dbReference type="Proteomes" id="UP001500359"/>
    </source>
</evidence>
<sequence length="112" mass="13037">MKKLLILPLVVVVLVSYCQKNIGGPTQSDIDNLLFENMVKGDTQNHIEEVLKNEKFAYIYDSNLNRYQAILENRDESCFRTFLYDCGIQIYIYLDRQGTYESHEILVLHSGL</sequence>
<reference evidence="2" key="1">
    <citation type="journal article" date="2019" name="Int. J. Syst. Evol. Microbiol.">
        <title>The Global Catalogue of Microorganisms (GCM) 10K type strain sequencing project: providing services to taxonomists for standard genome sequencing and annotation.</title>
        <authorList>
            <consortium name="The Broad Institute Genomics Platform"/>
            <consortium name="The Broad Institute Genome Sequencing Center for Infectious Disease"/>
            <person name="Wu L."/>
            <person name="Ma J."/>
        </authorList>
    </citation>
    <scope>NUCLEOTIDE SEQUENCE [LARGE SCALE GENOMIC DNA]</scope>
    <source>
        <strain evidence="2">JCM 15896</strain>
    </source>
</reference>
<gene>
    <name evidence="1" type="ORF">GCM10009114_37440</name>
</gene>
<proteinExistence type="predicted"/>
<protein>
    <recommendedName>
        <fullName evidence="3">Lipoprotein</fullName>
    </recommendedName>
</protein>